<comment type="similarity">
    <text evidence="1 7">Belongs to the peptidase M3 family.</text>
</comment>
<dbReference type="PANTHER" id="PTHR43660:SF1">
    <property type="entry name" value="DIPEPTIDYL CARBOXYPEPTIDASE"/>
    <property type="match status" value="1"/>
</dbReference>
<evidence type="ECO:0000256" key="5">
    <source>
        <dbReference type="ARBA" id="ARBA00022833"/>
    </source>
</evidence>
<dbReference type="InterPro" id="IPR045090">
    <property type="entry name" value="Pept_M3A_M3B"/>
</dbReference>
<name>A0A9D1RRQ5_9CORY</name>
<reference evidence="9" key="1">
    <citation type="journal article" date="2021" name="PeerJ">
        <title>Extensive microbial diversity within the chicken gut microbiome revealed by metagenomics and culture.</title>
        <authorList>
            <person name="Gilroy R."/>
            <person name="Ravi A."/>
            <person name="Getino M."/>
            <person name="Pursley I."/>
            <person name="Horton D.L."/>
            <person name="Alikhan N.F."/>
            <person name="Baker D."/>
            <person name="Gharbi K."/>
            <person name="Hall N."/>
            <person name="Watson M."/>
            <person name="Adriaenssens E.M."/>
            <person name="Foster-Nyarko E."/>
            <person name="Jarju S."/>
            <person name="Secka A."/>
            <person name="Antonio M."/>
            <person name="Oren A."/>
            <person name="Chaudhuri R.R."/>
            <person name="La Ragione R."/>
            <person name="Hildebrand F."/>
            <person name="Pallen M.J."/>
        </authorList>
    </citation>
    <scope>NUCLEOTIDE SEQUENCE</scope>
    <source>
        <strain evidence="9">CHK32-1732</strain>
    </source>
</reference>
<comment type="cofactor">
    <cofactor evidence="7">
        <name>Zn(2+)</name>
        <dbReference type="ChEBI" id="CHEBI:29105"/>
    </cofactor>
    <text evidence="7">Binds 1 zinc ion.</text>
</comment>
<evidence type="ECO:0000256" key="1">
    <source>
        <dbReference type="ARBA" id="ARBA00006040"/>
    </source>
</evidence>
<keyword evidence="4 7" id="KW-0378">Hydrolase</keyword>
<dbReference type="PANTHER" id="PTHR43660">
    <property type="entry name" value="DIPEPTIDYL CARBOXYPEPTIDASE"/>
    <property type="match status" value="1"/>
</dbReference>
<dbReference type="GO" id="GO:0046872">
    <property type="term" value="F:metal ion binding"/>
    <property type="evidence" value="ECO:0007669"/>
    <property type="project" value="UniProtKB-UniRule"/>
</dbReference>
<dbReference type="Gene3D" id="3.40.390.10">
    <property type="entry name" value="Collagenase (Catalytic Domain)"/>
    <property type="match status" value="1"/>
</dbReference>
<evidence type="ECO:0000313" key="9">
    <source>
        <dbReference type="EMBL" id="HIW92350.1"/>
    </source>
</evidence>
<gene>
    <name evidence="9" type="ORF">H9870_11895</name>
</gene>
<evidence type="ECO:0000256" key="7">
    <source>
        <dbReference type="RuleBase" id="RU003435"/>
    </source>
</evidence>
<dbReference type="Gene3D" id="1.10.1370.10">
    <property type="entry name" value="Neurolysin, domain 3"/>
    <property type="match status" value="1"/>
</dbReference>
<dbReference type="Pfam" id="PF01432">
    <property type="entry name" value="Peptidase_M3"/>
    <property type="match status" value="1"/>
</dbReference>
<dbReference type="GO" id="GO:0006508">
    <property type="term" value="P:proteolysis"/>
    <property type="evidence" value="ECO:0007669"/>
    <property type="project" value="UniProtKB-KW"/>
</dbReference>
<organism evidence="9 10">
    <name type="scientific">Candidatus Corynebacterium avicola</name>
    <dbReference type="NCBI Taxonomy" id="2838527"/>
    <lineage>
        <taxon>Bacteria</taxon>
        <taxon>Bacillati</taxon>
        <taxon>Actinomycetota</taxon>
        <taxon>Actinomycetes</taxon>
        <taxon>Mycobacteriales</taxon>
        <taxon>Corynebacteriaceae</taxon>
        <taxon>Corynebacterium</taxon>
    </lineage>
</organism>
<evidence type="ECO:0000259" key="8">
    <source>
        <dbReference type="Pfam" id="PF01432"/>
    </source>
</evidence>
<dbReference type="AlphaFoldDB" id="A0A9D1RRQ5"/>
<dbReference type="InterPro" id="IPR001567">
    <property type="entry name" value="Pept_M3A_M3B_dom"/>
</dbReference>
<evidence type="ECO:0000256" key="4">
    <source>
        <dbReference type="ARBA" id="ARBA00022801"/>
    </source>
</evidence>
<evidence type="ECO:0000256" key="2">
    <source>
        <dbReference type="ARBA" id="ARBA00022670"/>
    </source>
</evidence>
<proteinExistence type="inferred from homology"/>
<sequence>MTDETPTDASYANPLLQPSDLDHELPDFAHIRIADLVPTFRTGVLDQQTEIAAITANPEDPTWENTMDELEASGQLLSRVLAIAFNYAGTDATDEVVEVEQTIAPELSAHLSEINLDQDLYQRVRSLPTPSEGSEEAALLDHWLRRFRRGGAALDEAGRTELSQIDSRLAELSTAFGRNLVDATEEGAVLFTDESELAGLSESRKAGLAADAANAGKDGWLVRLGLPSVQPILEELDDPVSREKVAAASRGRGSGETGNNAATLLEIVRLRARRARLLGYANHAEYVAEVETAGTVSEVEDLLNRVTPAAVANAGGEYKRAADLASTSGGGEEAPSELSEADLPYWSAKLRAEDLHVDEAELKKYFPLEQVLVDGVFHAAHRLYGIEVVPRTDLKGYHPDVKVWEVRDGEESVGLLLTDLYARPTKRGGAWMSSFVEQNNLLGQTPVVVNVLNIAKPADDSQALLSLDEVTTLFHEFGHGLHGLLSDVRYPSLSGTNVPRDFVEFPSQINENWALEPAVLDNYARHVDTGEVLPPELVAAVKEQSRWGQGFATTEYLGACWLDLAWHRLDVEQAEAVTDIETFEKEALEQVGISDLPIAPRYSSTYFNHIFAGGYSADYWSYLWAEVLDADGFDGFVDTDAAVAPDADTASSSAAADIDLDDVRFAGERFRRMILSRGATIDYDDAYWMFRGKQRSVEPLLRRRGLAGSEA</sequence>
<dbReference type="CDD" id="cd06456">
    <property type="entry name" value="M3A_DCP"/>
    <property type="match status" value="1"/>
</dbReference>
<feature type="domain" description="Peptidase M3A/M3B catalytic" evidence="8">
    <location>
        <begin position="234"/>
        <end position="705"/>
    </location>
</feature>
<dbReference type="GO" id="GO:0005829">
    <property type="term" value="C:cytosol"/>
    <property type="evidence" value="ECO:0007669"/>
    <property type="project" value="TreeGrafter"/>
</dbReference>
<reference evidence="9" key="2">
    <citation type="submission" date="2021-04" db="EMBL/GenBank/DDBJ databases">
        <authorList>
            <person name="Gilroy R."/>
        </authorList>
    </citation>
    <scope>NUCLEOTIDE SEQUENCE</scope>
    <source>
        <strain evidence="9">CHK32-1732</strain>
    </source>
</reference>
<keyword evidence="2 7" id="KW-0645">Protease</keyword>
<keyword evidence="5 7" id="KW-0862">Zinc</keyword>
<dbReference type="InterPro" id="IPR034005">
    <property type="entry name" value="M3A_DCP"/>
</dbReference>
<dbReference type="GO" id="GO:0004222">
    <property type="term" value="F:metalloendopeptidase activity"/>
    <property type="evidence" value="ECO:0007669"/>
    <property type="project" value="InterPro"/>
</dbReference>
<keyword evidence="6 7" id="KW-0482">Metalloprotease</keyword>
<evidence type="ECO:0000256" key="6">
    <source>
        <dbReference type="ARBA" id="ARBA00023049"/>
    </source>
</evidence>
<protein>
    <submittedName>
        <fullName evidence="9">M3 family metallopeptidase</fullName>
    </submittedName>
</protein>
<dbReference type="InterPro" id="IPR024077">
    <property type="entry name" value="Neurolysin/TOP_dom2"/>
</dbReference>
<keyword evidence="3 7" id="KW-0479">Metal-binding</keyword>
<evidence type="ECO:0000313" key="10">
    <source>
        <dbReference type="Proteomes" id="UP000824190"/>
    </source>
</evidence>
<accession>A0A9D1RRQ5</accession>
<dbReference type="EMBL" id="DXGC01000101">
    <property type="protein sequence ID" value="HIW92350.1"/>
    <property type="molecule type" value="Genomic_DNA"/>
</dbReference>
<comment type="caution">
    <text evidence="9">The sequence shown here is derived from an EMBL/GenBank/DDBJ whole genome shotgun (WGS) entry which is preliminary data.</text>
</comment>
<dbReference type="FunFam" id="3.40.390.10:FF:000009">
    <property type="entry name" value="Oligopeptidase A"/>
    <property type="match status" value="1"/>
</dbReference>
<dbReference type="InterPro" id="IPR024079">
    <property type="entry name" value="MetalloPept_cat_dom_sf"/>
</dbReference>
<dbReference type="Proteomes" id="UP000824190">
    <property type="component" value="Unassembled WGS sequence"/>
</dbReference>
<evidence type="ECO:0000256" key="3">
    <source>
        <dbReference type="ARBA" id="ARBA00022723"/>
    </source>
</evidence>
<dbReference type="GO" id="GO:0004180">
    <property type="term" value="F:carboxypeptidase activity"/>
    <property type="evidence" value="ECO:0007669"/>
    <property type="project" value="TreeGrafter"/>
</dbReference>
<dbReference type="SUPFAM" id="SSF55486">
    <property type="entry name" value="Metalloproteases ('zincins'), catalytic domain"/>
    <property type="match status" value="1"/>
</dbReference>